<dbReference type="GO" id="GO:0006357">
    <property type="term" value="P:regulation of transcription by RNA polymerase II"/>
    <property type="evidence" value="ECO:0007669"/>
    <property type="project" value="TreeGrafter"/>
</dbReference>
<dbReference type="GO" id="GO:0003700">
    <property type="term" value="F:DNA-binding transcription factor activity"/>
    <property type="evidence" value="ECO:0007669"/>
    <property type="project" value="TreeGrafter"/>
</dbReference>
<comment type="subcellular location">
    <subcellularLocation>
        <location evidence="1">Nucleus</location>
    </subcellularLocation>
</comment>
<dbReference type="Ensembl" id="ENSPKIT00000027979.1">
    <property type="protein sequence ID" value="ENSPKIP00000004007.1"/>
    <property type="gene ID" value="ENSPKIG00000021282.1"/>
</dbReference>
<feature type="domain" description="C2H2-type" evidence="10">
    <location>
        <begin position="80"/>
        <end position="107"/>
    </location>
</feature>
<protein>
    <recommendedName>
        <fullName evidence="10">C2H2-type domain-containing protein</fullName>
    </recommendedName>
</protein>
<dbReference type="GO" id="GO:0005634">
    <property type="term" value="C:nucleus"/>
    <property type="evidence" value="ECO:0007669"/>
    <property type="project" value="UniProtKB-SubCell"/>
</dbReference>
<evidence type="ECO:0000256" key="9">
    <source>
        <dbReference type="SAM" id="MobiDB-lite"/>
    </source>
</evidence>
<evidence type="ECO:0000256" key="4">
    <source>
        <dbReference type="ARBA" id="ARBA00022771"/>
    </source>
</evidence>
<organism evidence="11 12">
    <name type="scientific">Paramormyrops kingsleyae</name>
    <dbReference type="NCBI Taxonomy" id="1676925"/>
    <lineage>
        <taxon>Eukaryota</taxon>
        <taxon>Metazoa</taxon>
        <taxon>Chordata</taxon>
        <taxon>Craniata</taxon>
        <taxon>Vertebrata</taxon>
        <taxon>Euteleostomi</taxon>
        <taxon>Actinopterygii</taxon>
        <taxon>Neopterygii</taxon>
        <taxon>Teleostei</taxon>
        <taxon>Osteoglossocephala</taxon>
        <taxon>Osteoglossomorpha</taxon>
        <taxon>Osteoglossiformes</taxon>
        <taxon>Mormyridae</taxon>
        <taxon>Paramormyrops</taxon>
    </lineage>
</organism>
<evidence type="ECO:0000256" key="6">
    <source>
        <dbReference type="ARBA" id="ARBA00023125"/>
    </source>
</evidence>
<evidence type="ECO:0000256" key="2">
    <source>
        <dbReference type="ARBA" id="ARBA00022723"/>
    </source>
</evidence>
<keyword evidence="2" id="KW-0479">Metal-binding</keyword>
<reference evidence="11" key="2">
    <citation type="submission" date="2025-09" db="UniProtKB">
        <authorList>
            <consortium name="Ensembl"/>
        </authorList>
    </citation>
    <scope>IDENTIFICATION</scope>
</reference>
<dbReference type="FunFam" id="3.30.160.60:FF:000446">
    <property type="entry name" value="Zinc finger protein"/>
    <property type="match status" value="1"/>
</dbReference>
<evidence type="ECO:0000256" key="7">
    <source>
        <dbReference type="ARBA" id="ARBA00023242"/>
    </source>
</evidence>
<dbReference type="Pfam" id="PF00096">
    <property type="entry name" value="zf-C2H2"/>
    <property type="match status" value="2"/>
</dbReference>
<evidence type="ECO:0000313" key="12">
    <source>
        <dbReference type="Proteomes" id="UP000261540"/>
    </source>
</evidence>
<feature type="compositionally biased region" description="Polar residues" evidence="9">
    <location>
        <begin position="122"/>
        <end position="133"/>
    </location>
</feature>
<dbReference type="SMART" id="SM00355">
    <property type="entry name" value="ZnF_C2H2"/>
    <property type="match status" value="5"/>
</dbReference>
<proteinExistence type="predicted"/>
<dbReference type="PANTHER" id="PTHR24390:SF159">
    <property type="entry name" value="GROWTH FACTOR INDEPENDENT 1 TRANSCRIPTIONAL REPRESSOR"/>
    <property type="match status" value="1"/>
</dbReference>
<dbReference type="SUPFAM" id="SSF57667">
    <property type="entry name" value="beta-beta-alpha zinc fingers"/>
    <property type="match status" value="3"/>
</dbReference>
<keyword evidence="6" id="KW-0238">DNA-binding</keyword>
<dbReference type="Gene3D" id="3.30.160.60">
    <property type="entry name" value="Classic Zinc Finger"/>
    <property type="match status" value="5"/>
</dbReference>
<keyword evidence="3" id="KW-0677">Repeat</keyword>
<dbReference type="FunFam" id="3.30.160.60:FF:000202">
    <property type="entry name" value="Zinc finger protein 574"/>
    <property type="match status" value="1"/>
</dbReference>
<sequence>NGPQGRGFLNLAPPPPLFHPALQTTDSPNTLKQASQTPVLGGQSPVYSAQLKMETPGLISHEIKTEAPEQAVFEKDSGPYCCSLCQRLFRCVTHLQAHKENHVRQELGHAWPALAERGLRRSPQTQKNRSDPSNLKLHLRSHEEDAPVKRKKSRCGECGKSFYDLQKHRAVHYTEKPFCCSVCSKAFSGLKDHQRTHTGEKPFMCTLCGKSFSLQGNLKEHERIHSGERPFPCGECEKTFKTARYLRIHQRTHTGEKPYRCTHCGRDFSHLNANQCTNNWVKICVLYQSFAKICKLCTLAASEAAVSPGQSLQSHHLCLTYKRFGLMNLLIFI</sequence>
<dbReference type="GO" id="GO:0032502">
    <property type="term" value="P:developmental process"/>
    <property type="evidence" value="ECO:0007669"/>
    <property type="project" value="UniProtKB-ARBA"/>
</dbReference>
<keyword evidence="4 8" id="KW-0863">Zinc-finger</keyword>
<dbReference type="AlphaFoldDB" id="A0A3B3QBC3"/>
<dbReference type="PROSITE" id="PS00028">
    <property type="entry name" value="ZINC_FINGER_C2H2_1"/>
    <property type="match status" value="3"/>
</dbReference>
<dbReference type="PROSITE" id="PS50157">
    <property type="entry name" value="ZINC_FINGER_C2H2_2"/>
    <property type="match status" value="4"/>
</dbReference>
<keyword evidence="5" id="KW-0862">Zinc</keyword>
<dbReference type="GeneTree" id="ENSGT01150000286918"/>
<reference evidence="11" key="1">
    <citation type="submission" date="2025-08" db="UniProtKB">
        <authorList>
            <consortium name="Ensembl"/>
        </authorList>
    </citation>
    <scope>IDENTIFICATION</scope>
</reference>
<evidence type="ECO:0000313" key="11">
    <source>
        <dbReference type="Ensembl" id="ENSPKIP00000004007.1"/>
    </source>
</evidence>
<name>A0A3B3QBC3_9TELE</name>
<feature type="domain" description="C2H2-type" evidence="10">
    <location>
        <begin position="178"/>
        <end position="202"/>
    </location>
</feature>
<evidence type="ECO:0000256" key="8">
    <source>
        <dbReference type="PROSITE-ProRule" id="PRU00042"/>
    </source>
</evidence>
<feature type="region of interest" description="Disordered" evidence="9">
    <location>
        <begin position="118"/>
        <end position="148"/>
    </location>
</feature>
<evidence type="ECO:0000259" key="10">
    <source>
        <dbReference type="PROSITE" id="PS50157"/>
    </source>
</evidence>
<dbReference type="GO" id="GO:0000978">
    <property type="term" value="F:RNA polymerase II cis-regulatory region sequence-specific DNA binding"/>
    <property type="evidence" value="ECO:0007669"/>
    <property type="project" value="TreeGrafter"/>
</dbReference>
<dbReference type="FunFam" id="3.30.160.60:FF:002343">
    <property type="entry name" value="Zinc finger protein 33A"/>
    <property type="match status" value="1"/>
</dbReference>
<accession>A0A3B3QBC3</accession>
<evidence type="ECO:0000256" key="1">
    <source>
        <dbReference type="ARBA" id="ARBA00004123"/>
    </source>
</evidence>
<dbReference type="Proteomes" id="UP000261540">
    <property type="component" value="Unplaced"/>
</dbReference>
<dbReference type="GO" id="GO:0008270">
    <property type="term" value="F:zinc ion binding"/>
    <property type="evidence" value="ECO:0007669"/>
    <property type="project" value="UniProtKB-KW"/>
</dbReference>
<feature type="domain" description="C2H2-type" evidence="10">
    <location>
        <begin position="203"/>
        <end position="230"/>
    </location>
</feature>
<dbReference type="InterPro" id="IPR013087">
    <property type="entry name" value="Znf_C2H2_type"/>
</dbReference>
<evidence type="ECO:0000256" key="3">
    <source>
        <dbReference type="ARBA" id="ARBA00022737"/>
    </source>
</evidence>
<feature type="domain" description="C2H2-type" evidence="10">
    <location>
        <begin position="231"/>
        <end position="258"/>
    </location>
</feature>
<dbReference type="PANTHER" id="PTHR24390">
    <property type="entry name" value="ZINC FINGER PROTEIN"/>
    <property type="match status" value="1"/>
</dbReference>
<dbReference type="InterPro" id="IPR036236">
    <property type="entry name" value="Znf_C2H2_sf"/>
</dbReference>
<keyword evidence="12" id="KW-1185">Reference proteome</keyword>
<evidence type="ECO:0000256" key="5">
    <source>
        <dbReference type="ARBA" id="ARBA00022833"/>
    </source>
</evidence>
<keyword evidence="7" id="KW-0539">Nucleus</keyword>